<evidence type="ECO:0000256" key="4">
    <source>
        <dbReference type="ARBA" id="ARBA00022741"/>
    </source>
</evidence>
<keyword evidence="2 9" id="KW-0963">Cytoplasm</keyword>
<dbReference type="CDD" id="cd00814">
    <property type="entry name" value="MetRS_core"/>
    <property type="match status" value="1"/>
</dbReference>
<evidence type="ECO:0000256" key="9">
    <source>
        <dbReference type="HAMAP-Rule" id="MF_00098"/>
    </source>
</evidence>
<dbReference type="PANTHER" id="PTHR45765:SF1">
    <property type="entry name" value="METHIONINE--TRNA LIGASE, CYTOPLASMIC"/>
    <property type="match status" value="1"/>
</dbReference>
<feature type="binding site" evidence="9">
    <location>
        <position position="201"/>
    </location>
    <ligand>
        <name>Zn(2+)</name>
        <dbReference type="ChEBI" id="CHEBI:29105"/>
    </ligand>
</feature>
<dbReference type="InterPro" id="IPR041872">
    <property type="entry name" value="Anticodon_Met"/>
</dbReference>
<evidence type="ECO:0000256" key="5">
    <source>
        <dbReference type="ARBA" id="ARBA00022840"/>
    </source>
</evidence>
<comment type="function">
    <text evidence="9">Is required not only for elongation of protein synthesis but also for the initiation of all mRNA translation through initiator tRNA(fMet) aminoacylation.</text>
</comment>
<name>C3MQL9_SACI2</name>
<dbReference type="KEGG" id="sis:LS215_1678"/>
<dbReference type="InterPro" id="IPR033911">
    <property type="entry name" value="MetRS_core"/>
</dbReference>
<reference evidence="12 13" key="1">
    <citation type="journal article" date="2009" name="Proc. Natl. Acad. Sci. U.S.A.">
        <title>Biogeography of the Sulfolobus islandicus pan-genome.</title>
        <authorList>
            <person name="Reno M.L."/>
            <person name="Held N.L."/>
            <person name="Fields C.J."/>
            <person name="Burke P.V."/>
            <person name="Whitaker R.J."/>
        </authorList>
    </citation>
    <scope>NUCLEOTIDE SEQUENCE [LARGE SCALE GENOMIC DNA]</scope>
    <source>
        <strain evidence="13">L.S.2.15 / Lassen #1</strain>
    </source>
</reference>
<dbReference type="Proteomes" id="UP000001747">
    <property type="component" value="Chromosome"/>
</dbReference>
<feature type="binding site" evidence="9">
    <location>
        <position position="394"/>
    </location>
    <ligand>
        <name>ATP</name>
        <dbReference type="ChEBI" id="CHEBI:30616"/>
    </ligand>
</feature>
<dbReference type="CDD" id="cd07957">
    <property type="entry name" value="Anticodon_Ia_Met"/>
    <property type="match status" value="1"/>
</dbReference>
<dbReference type="InterPro" id="IPR015413">
    <property type="entry name" value="Methionyl/Leucyl_tRNA_Synth"/>
</dbReference>
<dbReference type="InterPro" id="IPR014758">
    <property type="entry name" value="Met-tRNA_synth"/>
</dbReference>
<dbReference type="InterPro" id="IPR014729">
    <property type="entry name" value="Rossmann-like_a/b/a_fold"/>
</dbReference>
<dbReference type="SUPFAM" id="SSF52374">
    <property type="entry name" value="Nucleotidylyl transferase"/>
    <property type="match status" value="1"/>
</dbReference>
<dbReference type="HAMAP" id="MF_00098">
    <property type="entry name" value="Met_tRNA_synth_type1"/>
    <property type="match status" value="1"/>
</dbReference>
<evidence type="ECO:0000256" key="1">
    <source>
        <dbReference type="ARBA" id="ARBA00004496"/>
    </source>
</evidence>
<keyword evidence="6 9" id="KW-0648">Protein biosynthesis</keyword>
<dbReference type="GO" id="GO:0046872">
    <property type="term" value="F:metal ion binding"/>
    <property type="evidence" value="ECO:0007669"/>
    <property type="project" value="UniProtKB-KW"/>
</dbReference>
<organism evidence="12 13">
    <name type="scientific">Saccharolobus islandicus (strain L.S.2.15 / Lassen #1)</name>
    <name type="common">Sulfolobus islandicus</name>
    <dbReference type="NCBI Taxonomy" id="429572"/>
    <lineage>
        <taxon>Archaea</taxon>
        <taxon>Thermoproteota</taxon>
        <taxon>Thermoprotei</taxon>
        <taxon>Sulfolobales</taxon>
        <taxon>Sulfolobaceae</taxon>
        <taxon>Saccharolobus</taxon>
    </lineage>
</organism>
<feature type="short sequence motif" description="'KMSKS' region" evidence="9">
    <location>
        <begin position="391"/>
        <end position="395"/>
    </location>
</feature>
<dbReference type="SUPFAM" id="SSF47323">
    <property type="entry name" value="Anticodon-binding domain of a subclass of class I aminoacyl-tRNA synthetases"/>
    <property type="match status" value="1"/>
</dbReference>
<dbReference type="HOGENOM" id="CLU_009710_1_2_2"/>
<dbReference type="PANTHER" id="PTHR45765">
    <property type="entry name" value="METHIONINE--TRNA LIGASE"/>
    <property type="match status" value="1"/>
</dbReference>
<proteinExistence type="inferred from homology"/>
<keyword evidence="3 9" id="KW-0436">Ligase</keyword>
<gene>
    <name evidence="9" type="primary">metG</name>
    <name evidence="12" type="ordered locus">LS215_1678</name>
</gene>
<evidence type="ECO:0000256" key="6">
    <source>
        <dbReference type="ARBA" id="ARBA00022917"/>
    </source>
</evidence>
<accession>C3MQL9</accession>
<evidence type="ECO:0000256" key="3">
    <source>
        <dbReference type="ARBA" id="ARBA00022598"/>
    </source>
</evidence>
<dbReference type="GO" id="GO:0006431">
    <property type="term" value="P:methionyl-tRNA aminoacylation"/>
    <property type="evidence" value="ECO:0007669"/>
    <property type="project" value="UniProtKB-UniRule"/>
</dbReference>
<feature type="binding site" evidence="9">
    <location>
        <position position="204"/>
    </location>
    <ligand>
        <name>Zn(2+)</name>
        <dbReference type="ChEBI" id="CHEBI:29105"/>
    </ligand>
</feature>
<dbReference type="InterPro" id="IPR009080">
    <property type="entry name" value="tRNAsynth_Ia_anticodon-bd"/>
</dbReference>
<feature type="binding site" evidence="9">
    <location>
        <position position="217"/>
    </location>
    <ligand>
        <name>Zn(2+)</name>
        <dbReference type="ChEBI" id="CHEBI:29105"/>
    </ligand>
</feature>
<feature type="domain" description="Methionyl-tRNA synthetase anticodon-binding" evidence="11">
    <location>
        <begin position="493"/>
        <end position="615"/>
    </location>
</feature>
<dbReference type="Pfam" id="PF19303">
    <property type="entry name" value="Anticodon_3"/>
    <property type="match status" value="1"/>
</dbReference>
<dbReference type="InterPro" id="IPR029038">
    <property type="entry name" value="MetRS_Zn"/>
</dbReference>
<dbReference type="GO" id="GO:0004825">
    <property type="term" value="F:methionine-tRNA ligase activity"/>
    <property type="evidence" value="ECO:0007669"/>
    <property type="project" value="UniProtKB-UniRule"/>
</dbReference>
<comment type="catalytic activity">
    <reaction evidence="8 9">
        <text>tRNA(Met) + L-methionine + ATP = L-methionyl-tRNA(Met) + AMP + diphosphate</text>
        <dbReference type="Rhea" id="RHEA:13481"/>
        <dbReference type="Rhea" id="RHEA-COMP:9667"/>
        <dbReference type="Rhea" id="RHEA-COMP:9698"/>
        <dbReference type="ChEBI" id="CHEBI:30616"/>
        <dbReference type="ChEBI" id="CHEBI:33019"/>
        <dbReference type="ChEBI" id="CHEBI:57844"/>
        <dbReference type="ChEBI" id="CHEBI:78442"/>
        <dbReference type="ChEBI" id="CHEBI:78530"/>
        <dbReference type="ChEBI" id="CHEBI:456215"/>
        <dbReference type="EC" id="6.1.1.10"/>
    </reaction>
</comment>
<dbReference type="GO" id="GO:0005524">
    <property type="term" value="F:ATP binding"/>
    <property type="evidence" value="ECO:0007669"/>
    <property type="project" value="UniProtKB-UniRule"/>
</dbReference>
<dbReference type="EMBL" id="CP001399">
    <property type="protein sequence ID" value="ACP35682.1"/>
    <property type="molecule type" value="Genomic_DNA"/>
</dbReference>
<evidence type="ECO:0000313" key="13">
    <source>
        <dbReference type="Proteomes" id="UP000001747"/>
    </source>
</evidence>
<dbReference type="Gene3D" id="1.10.730.10">
    <property type="entry name" value="Isoleucyl-tRNA Synthetase, Domain 1"/>
    <property type="match status" value="1"/>
</dbReference>
<comment type="subcellular location">
    <subcellularLocation>
        <location evidence="1 9">Cytoplasm</location>
    </subcellularLocation>
</comment>
<evidence type="ECO:0000259" key="11">
    <source>
        <dbReference type="Pfam" id="PF19303"/>
    </source>
</evidence>
<dbReference type="SUPFAM" id="SSF57770">
    <property type="entry name" value="Methionyl-tRNA synthetase (MetRS), Zn-domain"/>
    <property type="match status" value="1"/>
</dbReference>
<evidence type="ECO:0000259" key="10">
    <source>
        <dbReference type="Pfam" id="PF09334"/>
    </source>
</evidence>
<dbReference type="AlphaFoldDB" id="C3MQL9"/>
<evidence type="ECO:0000313" key="12">
    <source>
        <dbReference type="EMBL" id="ACP35682.1"/>
    </source>
</evidence>
<evidence type="ECO:0000256" key="8">
    <source>
        <dbReference type="ARBA" id="ARBA00047364"/>
    </source>
</evidence>
<comment type="similarity">
    <text evidence="9">Belongs to the class-I aminoacyl-tRNA synthetase family. MetG type 1 subfamily.</text>
</comment>
<keyword evidence="9" id="KW-0479">Metal-binding</keyword>
<keyword evidence="4 9" id="KW-0547">Nucleotide-binding</keyword>
<evidence type="ECO:0000256" key="2">
    <source>
        <dbReference type="ARBA" id="ARBA00022490"/>
    </source>
</evidence>
<keyword evidence="7 9" id="KW-0030">Aminoacyl-tRNA synthetase</keyword>
<comment type="cofactor">
    <cofactor evidence="9">
        <name>Zn(2+)</name>
        <dbReference type="ChEBI" id="CHEBI:29105"/>
    </cofactor>
    <text evidence="9">Binds 1 zinc ion per subunit.</text>
</comment>
<dbReference type="Pfam" id="PF09334">
    <property type="entry name" value="tRNA-synt_1g"/>
    <property type="match status" value="1"/>
</dbReference>
<dbReference type="Gene3D" id="2.20.28.20">
    <property type="entry name" value="Methionyl-tRNA synthetase, Zn-domain"/>
    <property type="match status" value="1"/>
</dbReference>
<dbReference type="PRINTS" id="PR01041">
    <property type="entry name" value="TRNASYNTHMET"/>
</dbReference>
<feature type="domain" description="Methionyl/Leucyl tRNA synthetase" evidence="10">
    <location>
        <begin position="61"/>
        <end position="454"/>
    </location>
</feature>
<dbReference type="GO" id="GO:0005829">
    <property type="term" value="C:cytosol"/>
    <property type="evidence" value="ECO:0007669"/>
    <property type="project" value="TreeGrafter"/>
</dbReference>
<keyword evidence="9" id="KW-0862">Zinc</keyword>
<dbReference type="GO" id="GO:0017101">
    <property type="term" value="C:aminoacyl-tRNA synthetase multienzyme complex"/>
    <property type="evidence" value="ECO:0007669"/>
    <property type="project" value="TreeGrafter"/>
</dbReference>
<dbReference type="FunFam" id="2.20.28.20:FF:000001">
    <property type="entry name" value="Methionine--tRNA ligase"/>
    <property type="match status" value="1"/>
</dbReference>
<feature type="short sequence motif" description="'HIGH' region" evidence="9">
    <location>
        <begin position="68"/>
        <end position="78"/>
    </location>
</feature>
<protein>
    <recommendedName>
        <fullName evidence="9">Methionine--tRNA ligase</fullName>
        <ecNumber evidence="9">6.1.1.10</ecNumber>
    </recommendedName>
    <alternativeName>
        <fullName evidence="9">Methionyl-tRNA synthetase</fullName>
        <shortName evidence="9">MetRS</shortName>
    </alternativeName>
</protein>
<keyword evidence="5 9" id="KW-0067">ATP-binding</keyword>
<sequence length="631" mass="73053">MSVVLFNSKSDNVIPPPYFLSSSSRLLIKGYFLTSNTISLLIVCLVMFNKDLLLTQNIMKVLVTSAWPYVNSVPHLGNLIGSILSADVFARYARLKYGKENVLFVSGSDEHGTPIEIEAIKRKVNPKELTDQAHEYDKHLFLNVWKISFDNYTRTESETHKKFVREFLLKLTKYVKVSEDEIPFCEYDKLYLPDRFVKGTCPYCGFEDARGDQCDNCGKLLTPSLLVNPKCSICGKAPIFKKSKHWFFDLSEFNEKIRSWISSSNEMPDNVKSVALGWVSEGLKPRSITRDNKWGIPAPFIGAEDKSIYVWFEALLGYISAVIEYFEKKGEVEKWKEYWFSNDIKSYYFIGKDNIPFHVVILPAMLMASGEEYHLPDVIAATEYLLYEGQKFSKSRKIGVWIDEAPELMDVEYWRFVLIRLRPEEKDTNFTWRETVRIVNTELNDDIGNYVNRILSMLNRYYNGIVPEFRSDALDDNDKKIISLINEIPKIVGDLFEKGKLKAGTEEMLRFVRECNAYLNLKAPWDLYKAGKEVELNNTLYIGVNSVKTIAILLYPLMPSHAQEIYDMLNMGNIENEKWDIASKLSINYGHKIGKVKVLFKKLEPEFESKIKDKLEKIRKDIEKMRPTLLK</sequence>
<dbReference type="EC" id="6.1.1.10" evidence="9"/>
<dbReference type="NCBIfam" id="TIGR00398">
    <property type="entry name" value="metG"/>
    <property type="match status" value="1"/>
</dbReference>
<dbReference type="InterPro" id="IPR023458">
    <property type="entry name" value="Met-tRNA_ligase_1"/>
</dbReference>
<feature type="binding site" evidence="9">
    <location>
        <position position="214"/>
    </location>
    <ligand>
        <name>Zn(2+)</name>
        <dbReference type="ChEBI" id="CHEBI:29105"/>
    </ligand>
</feature>
<dbReference type="Gene3D" id="3.40.50.620">
    <property type="entry name" value="HUPs"/>
    <property type="match status" value="1"/>
</dbReference>
<evidence type="ECO:0000256" key="7">
    <source>
        <dbReference type="ARBA" id="ARBA00023146"/>
    </source>
</evidence>